<feature type="domain" description="RCK C-terminal" evidence="6">
    <location>
        <begin position="150"/>
        <end position="235"/>
    </location>
</feature>
<dbReference type="InterPro" id="IPR036390">
    <property type="entry name" value="WH_DNA-bd_sf"/>
</dbReference>
<evidence type="ECO:0000256" key="3">
    <source>
        <dbReference type="ARBA" id="ARBA00023163"/>
    </source>
</evidence>
<dbReference type="EMBL" id="LZZI01000198">
    <property type="protein sequence ID" value="OOM52758.1"/>
    <property type="molecule type" value="Genomic_DNA"/>
</dbReference>
<accession>A0A1S8RHS9</accession>
<dbReference type="SUPFAM" id="SSF46785">
    <property type="entry name" value="Winged helix' DNA-binding domain"/>
    <property type="match status" value="1"/>
</dbReference>
<feature type="coiled-coil region" evidence="4">
    <location>
        <begin position="117"/>
        <end position="151"/>
    </location>
</feature>
<evidence type="ECO:0000256" key="2">
    <source>
        <dbReference type="ARBA" id="ARBA00023125"/>
    </source>
</evidence>
<evidence type="ECO:0000313" key="7">
    <source>
        <dbReference type="EMBL" id="OOM52758.1"/>
    </source>
</evidence>
<dbReference type="PROSITE" id="PS51202">
    <property type="entry name" value="RCK_C"/>
    <property type="match status" value="1"/>
</dbReference>
<dbReference type="InterPro" id="IPR036388">
    <property type="entry name" value="WH-like_DNA-bd_sf"/>
</dbReference>
<proteinExistence type="predicted"/>
<sequence length="235" mass="27290">MIKYLWKYSVIFSKVFKFYFNKRIEEKMEKKIRIVSPVYQQIATDIASKIASGHYQVGEKIYARSVLASQYGVSAETARRAIAILADVDIVDANKGSGVIIKSTENAIKFIKQYNDVKTVNDLRNDILNKLEEQKKENDLLREQIIDLLDRTDRFKSINPFIPFEIRITKETPYIDKNVAEINFWHNTSATIVCIKRNGCLEMSPGPYAVLRDNDIFYFVGDESCYERVNKFLYP</sequence>
<dbReference type="Gene3D" id="3.30.70.1450">
    <property type="entry name" value="Regulator of K+ conductance, C-terminal domain"/>
    <property type="match status" value="1"/>
</dbReference>
<dbReference type="AlphaFoldDB" id="A0A1S8RHS9"/>
<dbReference type="PROSITE" id="PS50949">
    <property type="entry name" value="HTH_GNTR"/>
    <property type="match status" value="1"/>
</dbReference>
<dbReference type="Gene3D" id="1.10.10.10">
    <property type="entry name" value="Winged helix-like DNA-binding domain superfamily/Winged helix DNA-binding domain"/>
    <property type="match status" value="1"/>
</dbReference>
<dbReference type="InterPro" id="IPR036721">
    <property type="entry name" value="RCK_C_sf"/>
</dbReference>
<dbReference type="SMART" id="SM00345">
    <property type="entry name" value="HTH_GNTR"/>
    <property type="match status" value="1"/>
</dbReference>
<dbReference type="GO" id="GO:0003677">
    <property type="term" value="F:DNA binding"/>
    <property type="evidence" value="ECO:0007669"/>
    <property type="project" value="UniProtKB-KW"/>
</dbReference>
<dbReference type="InterPro" id="IPR000524">
    <property type="entry name" value="Tscrpt_reg_HTH_GntR"/>
</dbReference>
<dbReference type="SUPFAM" id="SSF116726">
    <property type="entry name" value="TrkA C-terminal domain-like"/>
    <property type="match status" value="1"/>
</dbReference>
<keyword evidence="3" id="KW-0804">Transcription</keyword>
<evidence type="ECO:0000259" key="5">
    <source>
        <dbReference type="PROSITE" id="PS50949"/>
    </source>
</evidence>
<dbReference type="GO" id="GO:0006813">
    <property type="term" value="P:potassium ion transport"/>
    <property type="evidence" value="ECO:0007669"/>
    <property type="project" value="InterPro"/>
</dbReference>
<dbReference type="GO" id="GO:0003700">
    <property type="term" value="F:DNA-binding transcription factor activity"/>
    <property type="evidence" value="ECO:0007669"/>
    <property type="project" value="InterPro"/>
</dbReference>
<dbReference type="Proteomes" id="UP000190973">
    <property type="component" value="Unassembled WGS sequence"/>
</dbReference>
<dbReference type="Pfam" id="PF00392">
    <property type="entry name" value="GntR"/>
    <property type="match status" value="1"/>
</dbReference>
<organism evidence="7 8">
    <name type="scientific">Clostridium beijerinckii</name>
    <name type="common">Clostridium MP</name>
    <dbReference type="NCBI Taxonomy" id="1520"/>
    <lineage>
        <taxon>Bacteria</taxon>
        <taxon>Bacillati</taxon>
        <taxon>Bacillota</taxon>
        <taxon>Clostridia</taxon>
        <taxon>Eubacteriales</taxon>
        <taxon>Clostridiaceae</taxon>
        <taxon>Clostridium</taxon>
    </lineage>
</organism>
<evidence type="ECO:0000256" key="1">
    <source>
        <dbReference type="ARBA" id="ARBA00023015"/>
    </source>
</evidence>
<gene>
    <name evidence="7" type="primary">mngR</name>
    <name evidence="7" type="ORF">CLBCK_48480</name>
</gene>
<protein>
    <submittedName>
        <fullName evidence="7">Mannosyl-D-glycerate transport/metabolism system repressor MngR</fullName>
    </submittedName>
</protein>
<keyword evidence="2" id="KW-0238">DNA-binding</keyword>
<dbReference type="PANTHER" id="PTHR38445:SF10">
    <property type="entry name" value="GNTR-FAMILY TRANSCRIPTIONAL REGULATOR"/>
    <property type="match status" value="1"/>
</dbReference>
<dbReference type="GO" id="GO:0008324">
    <property type="term" value="F:monoatomic cation transmembrane transporter activity"/>
    <property type="evidence" value="ECO:0007669"/>
    <property type="project" value="InterPro"/>
</dbReference>
<keyword evidence="1" id="KW-0805">Transcription regulation</keyword>
<reference evidence="7 8" key="1">
    <citation type="submission" date="2016-05" db="EMBL/GenBank/DDBJ databases">
        <title>Microbial solvent formation.</title>
        <authorList>
            <person name="Poehlein A."/>
            <person name="Montoya Solano J.D."/>
            <person name="Flitsch S."/>
            <person name="Krabben P."/>
            <person name="Duerre P."/>
            <person name="Daniel R."/>
        </authorList>
    </citation>
    <scope>NUCLEOTIDE SEQUENCE [LARGE SCALE GENOMIC DNA]</scope>
    <source>
        <strain evidence="7 8">DSM 53</strain>
    </source>
</reference>
<comment type="caution">
    <text evidence="7">The sequence shown here is derived from an EMBL/GenBank/DDBJ whole genome shotgun (WGS) entry which is preliminary data.</text>
</comment>
<dbReference type="PANTHER" id="PTHR38445">
    <property type="entry name" value="HTH-TYPE TRANSCRIPTIONAL REPRESSOR YTRA"/>
    <property type="match status" value="1"/>
</dbReference>
<evidence type="ECO:0000256" key="4">
    <source>
        <dbReference type="SAM" id="Coils"/>
    </source>
</evidence>
<dbReference type="Pfam" id="PF02080">
    <property type="entry name" value="TrkA_C"/>
    <property type="match status" value="1"/>
</dbReference>
<name>A0A1S8RHS9_CLOBE</name>
<dbReference type="CDD" id="cd07377">
    <property type="entry name" value="WHTH_GntR"/>
    <property type="match status" value="1"/>
</dbReference>
<feature type="domain" description="HTH gntR-type" evidence="5">
    <location>
        <begin position="36"/>
        <end position="104"/>
    </location>
</feature>
<evidence type="ECO:0000259" key="6">
    <source>
        <dbReference type="PROSITE" id="PS51202"/>
    </source>
</evidence>
<dbReference type="InterPro" id="IPR006037">
    <property type="entry name" value="RCK_C"/>
</dbReference>
<keyword evidence="4" id="KW-0175">Coiled coil</keyword>
<evidence type="ECO:0000313" key="8">
    <source>
        <dbReference type="Proteomes" id="UP000190973"/>
    </source>
</evidence>